<dbReference type="EMBL" id="FNXT01001183">
    <property type="protein sequence ID" value="SZX73046.1"/>
    <property type="molecule type" value="Genomic_DNA"/>
</dbReference>
<comment type="subcellular location">
    <subcellularLocation>
        <location evidence="1">Cytoplasm</location>
        <location evidence="1">Cytoskeleton</location>
        <location evidence="1">Cilium axoneme</location>
    </subcellularLocation>
</comment>
<reference evidence="2 3" key="1">
    <citation type="submission" date="2016-10" db="EMBL/GenBank/DDBJ databases">
        <authorList>
            <person name="Cai Z."/>
        </authorList>
    </citation>
    <scope>NUCLEOTIDE SEQUENCE [LARGE SCALE GENOMIC DNA]</scope>
</reference>
<name>A0A383W8N2_TETOB</name>
<accession>A0A383W8N2</accession>
<sequence length="459" mass="48974">MENHHQALRQAVQESSYCGVEVVLRPSAPLSCLRSFVQWLPKHFRLVQSVRYIAEEPAVDEVDGLPWQQHLEEGGLLLQEALQSAAAAAAAADAASAAAAAAAAAAAGTEVKQQQPGLRLANFSSSWRGAPELLAALPAHSLTQLHLDLGWPKGQRAADGYSVDGEVTSAALAGLSSLQQLTLANTDGMCGDPASWLSATSGMPPLTLRTLRLPCIDGGYWPALDFCHLTQLQELVNGPWAEFHPETRFPPQLRQLDVGQLSSASVQEPAMAQLQQLQGLTCVCWSKEKLQRIVAQLPALQQLPVQFDDLEVAAAAAPIWAQLPQLCELKLHYNDTPISREDWEAIQRGLAAATSLTKLDLLAVIRSRREAAVEACSALAGLTRLRDLCFLPGSRLVRDVALALTALNGFTRLVLAGLGAGVGDEAAAALARSCHGSCWPAAAAPRPKQLQPARRRVAG</sequence>
<gene>
    <name evidence="2" type="ORF">BQ4739_LOCUS13167</name>
</gene>
<organism evidence="2 3">
    <name type="scientific">Tetradesmus obliquus</name>
    <name type="common">Green alga</name>
    <name type="synonym">Acutodesmus obliquus</name>
    <dbReference type="NCBI Taxonomy" id="3088"/>
    <lineage>
        <taxon>Eukaryota</taxon>
        <taxon>Viridiplantae</taxon>
        <taxon>Chlorophyta</taxon>
        <taxon>core chlorophytes</taxon>
        <taxon>Chlorophyceae</taxon>
        <taxon>CS clade</taxon>
        <taxon>Sphaeropleales</taxon>
        <taxon>Scenedesmaceae</taxon>
        <taxon>Tetradesmus</taxon>
    </lineage>
</organism>
<dbReference type="Gene3D" id="3.80.10.10">
    <property type="entry name" value="Ribonuclease Inhibitor"/>
    <property type="match status" value="1"/>
</dbReference>
<keyword evidence="3" id="KW-1185">Reference proteome</keyword>
<dbReference type="InterPro" id="IPR032675">
    <property type="entry name" value="LRR_dom_sf"/>
</dbReference>
<dbReference type="Proteomes" id="UP000256970">
    <property type="component" value="Unassembled WGS sequence"/>
</dbReference>
<evidence type="ECO:0000313" key="3">
    <source>
        <dbReference type="Proteomes" id="UP000256970"/>
    </source>
</evidence>
<dbReference type="GO" id="GO:0005930">
    <property type="term" value="C:axoneme"/>
    <property type="evidence" value="ECO:0007669"/>
    <property type="project" value="UniProtKB-SubCell"/>
</dbReference>
<dbReference type="SUPFAM" id="SSF52047">
    <property type="entry name" value="RNI-like"/>
    <property type="match status" value="1"/>
</dbReference>
<proteinExistence type="predicted"/>
<dbReference type="AlphaFoldDB" id="A0A383W8N2"/>
<protein>
    <submittedName>
        <fullName evidence="2">Uncharacterized protein</fullName>
    </submittedName>
</protein>
<evidence type="ECO:0000256" key="1">
    <source>
        <dbReference type="ARBA" id="ARBA00004430"/>
    </source>
</evidence>
<evidence type="ECO:0000313" key="2">
    <source>
        <dbReference type="EMBL" id="SZX73046.1"/>
    </source>
</evidence>